<comment type="cofactor">
    <cofactor evidence="1">
        <name>Mg(2+)</name>
        <dbReference type="ChEBI" id="CHEBI:18420"/>
    </cofactor>
</comment>
<comment type="similarity">
    <text evidence="3">Belongs to the ATP-dependent AMP-binding enzyme family.</text>
</comment>
<keyword evidence="8" id="KW-0576">Peroxisome</keyword>
<keyword evidence="7" id="KW-0460">Magnesium</keyword>
<keyword evidence="9" id="KW-1133">Transmembrane helix</keyword>
<proteinExistence type="inferred from homology"/>
<dbReference type="PANTHER" id="PTHR24096:SF423">
    <property type="entry name" value="GM05240P"/>
    <property type="match status" value="1"/>
</dbReference>
<dbReference type="GO" id="GO:0016405">
    <property type="term" value="F:CoA-ligase activity"/>
    <property type="evidence" value="ECO:0007669"/>
    <property type="project" value="TreeGrafter"/>
</dbReference>
<dbReference type="AlphaFoldDB" id="A2T1S4"/>
<dbReference type="GO" id="GO:0005524">
    <property type="term" value="F:ATP binding"/>
    <property type="evidence" value="ECO:0007669"/>
    <property type="project" value="UniProtKB-KW"/>
</dbReference>
<evidence type="ECO:0000256" key="9">
    <source>
        <dbReference type="SAM" id="Phobius"/>
    </source>
</evidence>
<protein>
    <submittedName>
        <fullName evidence="11">Putative AMP-forming enzyme</fullName>
    </submittedName>
</protein>
<keyword evidence="4" id="KW-0479">Metal-binding</keyword>
<name>A2T1S4_ACRRU</name>
<feature type="transmembrane region" description="Helical" evidence="9">
    <location>
        <begin position="26"/>
        <end position="47"/>
    </location>
</feature>
<dbReference type="Gene3D" id="3.40.50.980">
    <property type="match status" value="1"/>
</dbReference>
<evidence type="ECO:0000256" key="5">
    <source>
        <dbReference type="ARBA" id="ARBA00022741"/>
    </source>
</evidence>
<dbReference type="GO" id="GO:0005777">
    <property type="term" value="C:peroxisome"/>
    <property type="evidence" value="ECO:0007669"/>
    <property type="project" value="UniProtKB-SubCell"/>
</dbReference>
<dbReference type="Pfam" id="PF00501">
    <property type="entry name" value="AMP-binding"/>
    <property type="match status" value="1"/>
</dbReference>
<keyword evidence="9" id="KW-0472">Membrane</keyword>
<dbReference type="SUPFAM" id="SSF56801">
    <property type="entry name" value="Acetyl-CoA synthetase-like"/>
    <property type="match status" value="1"/>
</dbReference>
<evidence type="ECO:0000256" key="6">
    <source>
        <dbReference type="ARBA" id="ARBA00022840"/>
    </source>
</evidence>
<keyword evidence="9" id="KW-0812">Transmembrane</keyword>
<evidence type="ECO:0000259" key="10">
    <source>
        <dbReference type="Pfam" id="PF00501"/>
    </source>
</evidence>
<keyword evidence="6" id="KW-0067">ATP-binding</keyword>
<feature type="domain" description="AMP-dependent synthetase/ligase" evidence="10">
    <location>
        <begin position="1"/>
        <end position="193"/>
    </location>
</feature>
<evidence type="ECO:0000256" key="7">
    <source>
        <dbReference type="ARBA" id="ARBA00022842"/>
    </source>
</evidence>
<sequence>MITHDNIGIMTNNMQDPRLHTPVSELVFGVLPFFHSVGFMFGITGLVKRNTTVVVQRFEEDLFLKSIEKYKITNITIVPPIMNFLAKSPKVAKYDLTNLKEIICGAAPLSSKLEKAVRERLSYVKMIRQGYGLTEATQAVIFMCYGESRIGSSGKIVPGMTAKIFDTETKNNLGPGQVGELCFKGRMVTKGYYGNIEATKTCFTD</sequence>
<evidence type="ECO:0000313" key="11">
    <source>
        <dbReference type="EMBL" id="ABE03881.1"/>
    </source>
</evidence>
<accession>A2T1S4</accession>
<dbReference type="InterPro" id="IPR000873">
    <property type="entry name" value="AMP-dep_synth/lig_dom"/>
</dbReference>
<evidence type="ECO:0000256" key="3">
    <source>
        <dbReference type="ARBA" id="ARBA00006432"/>
    </source>
</evidence>
<organism evidence="11">
    <name type="scientific">Acrossus rufipes</name>
    <name type="common">Night-flying dung beetle</name>
    <name type="synonym">Aphodius rufipes</name>
    <dbReference type="NCBI Taxonomy" id="207206"/>
    <lineage>
        <taxon>Eukaryota</taxon>
        <taxon>Metazoa</taxon>
        <taxon>Ecdysozoa</taxon>
        <taxon>Arthropoda</taxon>
        <taxon>Hexapoda</taxon>
        <taxon>Insecta</taxon>
        <taxon>Pterygota</taxon>
        <taxon>Neoptera</taxon>
        <taxon>Endopterygota</taxon>
        <taxon>Coleoptera</taxon>
        <taxon>Polyphaga</taxon>
        <taxon>Scarabaeiformia</taxon>
        <taxon>Scarabaeidae</taxon>
        <taxon>Aphodiinae</taxon>
        <taxon>Acrossus</taxon>
    </lineage>
</organism>
<evidence type="ECO:0000256" key="8">
    <source>
        <dbReference type="ARBA" id="ARBA00023140"/>
    </source>
</evidence>
<evidence type="ECO:0000256" key="1">
    <source>
        <dbReference type="ARBA" id="ARBA00001946"/>
    </source>
</evidence>
<reference evidence="11" key="1">
    <citation type="submission" date="2006-01" db="EMBL/GenBank/DDBJ databases">
        <title>AMP-forming proteins in insect genomes: The evolution of beetle bioluminescence.</title>
        <authorList>
            <person name="Day J.C."/>
        </authorList>
    </citation>
    <scope>NUCLEOTIDE SEQUENCE</scope>
    <source>
        <strain evidence="11">AFP02</strain>
    </source>
</reference>
<dbReference type="EMBL" id="DQ458222">
    <property type="protein sequence ID" value="ABE03881.1"/>
    <property type="molecule type" value="Genomic_DNA"/>
</dbReference>
<evidence type="ECO:0000256" key="4">
    <source>
        <dbReference type="ARBA" id="ARBA00022723"/>
    </source>
</evidence>
<dbReference type="PANTHER" id="PTHR24096">
    <property type="entry name" value="LONG-CHAIN-FATTY-ACID--COA LIGASE"/>
    <property type="match status" value="1"/>
</dbReference>
<evidence type="ECO:0000256" key="2">
    <source>
        <dbReference type="ARBA" id="ARBA00004275"/>
    </source>
</evidence>
<feature type="non-terminal residue" evidence="11">
    <location>
        <position position="1"/>
    </location>
</feature>
<comment type="subcellular location">
    <subcellularLocation>
        <location evidence="2">Peroxisome</location>
    </subcellularLocation>
</comment>
<dbReference type="GO" id="GO:0046872">
    <property type="term" value="F:metal ion binding"/>
    <property type="evidence" value="ECO:0007669"/>
    <property type="project" value="UniProtKB-KW"/>
</dbReference>
<feature type="non-terminal residue" evidence="11">
    <location>
        <position position="205"/>
    </location>
</feature>
<dbReference type="Gene3D" id="2.30.38.10">
    <property type="entry name" value="Luciferase, Domain 3"/>
    <property type="match status" value="1"/>
</dbReference>
<keyword evidence="5" id="KW-0547">Nucleotide-binding</keyword>